<organism evidence="2 3">
    <name type="scientific">Austropuccinia psidii MF-1</name>
    <dbReference type="NCBI Taxonomy" id="1389203"/>
    <lineage>
        <taxon>Eukaryota</taxon>
        <taxon>Fungi</taxon>
        <taxon>Dikarya</taxon>
        <taxon>Basidiomycota</taxon>
        <taxon>Pucciniomycotina</taxon>
        <taxon>Pucciniomycetes</taxon>
        <taxon>Pucciniales</taxon>
        <taxon>Sphaerophragmiaceae</taxon>
        <taxon>Austropuccinia</taxon>
    </lineage>
</organism>
<dbReference type="OrthoDB" id="3344688at2759"/>
<sequence length="290" mass="33379">MYSQAINHLQADKWKSEIIEQISSIEENGVWQVVPLLQEANLLGSTWVFGEKEYHTGKVVRYKARLCIQGFAQIEGIDYNETYALTGRLASLCFLISYCAINDFEIHKMDVCHAFLHGITKEKVFMKYPEEYPHAIQPKTCLRLIKSLYGLKQIPRCWYKRLKDVLNTLKFEPCQANPGLFISTESSFCAVFVHVDDMLIGGELDIVERFKSDIKKVFSMDNMIQVQFILGMKINQNQSSKTITLSQQLYIDKILKEFRMENCKPVTTPMAPGIKLVLSNETNQDSTFAY</sequence>
<dbReference type="Pfam" id="PF07727">
    <property type="entry name" value="RVT_2"/>
    <property type="match status" value="1"/>
</dbReference>
<evidence type="ECO:0000313" key="3">
    <source>
        <dbReference type="Proteomes" id="UP000765509"/>
    </source>
</evidence>
<proteinExistence type="predicted"/>
<gene>
    <name evidence="2" type="ORF">O181_020898</name>
</gene>
<evidence type="ECO:0000313" key="2">
    <source>
        <dbReference type="EMBL" id="MBW0481183.1"/>
    </source>
</evidence>
<reference evidence="2" key="1">
    <citation type="submission" date="2021-03" db="EMBL/GenBank/DDBJ databases">
        <title>Draft genome sequence of rust myrtle Austropuccinia psidii MF-1, a brazilian biotype.</title>
        <authorList>
            <person name="Quecine M.C."/>
            <person name="Pachon D.M.R."/>
            <person name="Bonatelli M.L."/>
            <person name="Correr F.H."/>
            <person name="Franceschini L.M."/>
            <person name="Leite T.F."/>
            <person name="Margarido G.R.A."/>
            <person name="Almeida C.A."/>
            <person name="Ferrarezi J.A."/>
            <person name="Labate C.A."/>
        </authorList>
    </citation>
    <scope>NUCLEOTIDE SEQUENCE</scope>
    <source>
        <strain evidence="2">MF-1</strain>
    </source>
</reference>
<accession>A0A9Q3CDU0</accession>
<dbReference type="Proteomes" id="UP000765509">
    <property type="component" value="Unassembled WGS sequence"/>
</dbReference>
<comment type="caution">
    <text evidence="2">The sequence shown here is derived from an EMBL/GenBank/DDBJ whole genome shotgun (WGS) entry which is preliminary data.</text>
</comment>
<feature type="domain" description="Reverse transcriptase Ty1/copia-type" evidence="1">
    <location>
        <begin position="28"/>
        <end position="271"/>
    </location>
</feature>
<dbReference type="InterPro" id="IPR013103">
    <property type="entry name" value="RVT_2"/>
</dbReference>
<protein>
    <recommendedName>
        <fullName evidence="1">Reverse transcriptase Ty1/copia-type domain-containing protein</fullName>
    </recommendedName>
</protein>
<dbReference type="EMBL" id="AVOT02006280">
    <property type="protein sequence ID" value="MBW0481183.1"/>
    <property type="molecule type" value="Genomic_DNA"/>
</dbReference>
<keyword evidence="3" id="KW-1185">Reference proteome</keyword>
<dbReference type="AlphaFoldDB" id="A0A9Q3CDU0"/>
<name>A0A9Q3CDU0_9BASI</name>
<evidence type="ECO:0000259" key="1">
    <source>
        <dbReference type="Pfam" id="PF07727"/>
    </source>
</evidence>